<proteinExistence type="predicted"/>
<dbReference type="AlphaFoldDB" id="A0A0L1JQ89"/>
<dbReference type="NCBIfam" id="NF045923">
    <property type="entry name" value="SpheroidMoxCrtARhod"/>
    <property type="match status" value="1"/>
</dbReference>
<keyword evidence="1" id="KW-0503">Monooxygenase</keyword>
<evidence type="ECO:0000313" key="1">
    <source>
        <dbReference type="EMBL" id="KNG93915.1"/>
    </source>
</evidence>
<keyword evidence="1" id="KW-0560">Oxidoreductase</keyword>
<sequence>MTVGTKWKDAPIQTVTLTLYRFDTWRARAWALGMMGLGRILLPRVPDIGFWKLCGAGKGEGFTPTANMATVAILATWPDHATAQFGTQHSASFQRYARKADESWTVYLSATRSSGAWAGQAPFEVSTQTSDGPLAALTRATIKPGIAAQFWRRVPDISRMIGSDPNVAFKIGIGEVPLLHQVTFSIWPDAQAMAAFARQDGPHARAIRAVRAGKWFREELYARFAILGDHGTWGGSSPLDRLEAA</sequence>
<dbReference type="Proteomes" id="UP000036938">
    <property type="component" value="Unassembled WGS sequence"/>
</dbReference>
<dbReference type="OrthoDB" id="1122317at2"/>
<dbReference type="GO" id="GO:0004497">
    <property type="term" value="F:monooxygenase activity"/>
    <property type="evidence" value="ECO:0007669"/>
    <property type="project" value="UniProtKB-KW"/>
</dbReference>
<dbReference type="CDD" id="cd21650">
    <property type="entry name" value="CrtA-like"/>
    <property type="match status" value="1"/>
</dbReference>
<evidence type="ECO:0000313" key="2">
    <source>
        <dbReference type="Proteomes" id="UP000036938"/>
    </source>
</evidence>
<accession>A0A0L1JQ89</accession>
<comment type="caution">
    <text evidence="1">The sequence shown here is derived from an EMBL/GenBank/DDBJ whole genome shotgun (WGS) entry which is preliminary data.</text>
</comment>
<dbReference type="STRING" id="1317121.ATO11_11115"/>
<dbReference type="InterPro" id="IPR049574">
    <property type="entry name" value="CrtA-like"/>
</dbReference>
<protein>
    <submittedName>
        <fullName evidence="1">Spheroidene monooxygenase</fullName>
    </submittedName>
</protein>
<reference evidence="1 2" key="1">
    <citation type="journal article" date="2015" name="Int. J. Syst. Evol. Microbiol.">
        <title>Aestuariivita atlantica sp. nov., isolated from deep sea sediment of the Atlantic Ocean.</title>
        <authorList>
            <person name="Li G."/>
            <person name="Lai Q."/>
            <person name="Du Y."/>
            <person name="Liu X."/>
            <person name="Sun F."/>
            <person name="Shao Z."/>
        </authorList>
    </citation>
    <scope>NUCLEOTIDE SEQUENCE [LARGE SCALE GENOMIC DNA]</scope>
    <source>
        <strain evidence="1 2">22II-S11-z3</strain>
    </source>
</reference>
<keyword evidence="2" id="KW-1185">Reference proteome</keyword>
<dbReference type="EMBL" id="AQQZ01000004">
    <property type="protein sequence ID" value="KNG93915.1"/>
    <property type="molecule type" value="Genomic_DNA"/>
</dbReference>
<organism evidence="1 2">
    <name type="scientific">Pseudaestuariivita atlantica</name>
    <dbReference type="NCBI Taxonomy" id="1317121"/>
    <lineage>
        <taxon>Bacteria</taxon>
        <taxon>Pseudomonadati</taxon>
        <taxon>Pseudomonadota</taxon>
        <taxon>Alphaproteobacteria</taxon>
        <taxon>Rhodobacterales</taxon>
        <taxon>Paracoccaceae</taxon>
        <taxon>Pseudaestuariivita</taxon>
    </lineage>
</organism>
<dbReference type="PATRIC" id="fig|1317121.7.peg.2900"/>
<name>A0A0L1JQ89_9RHOB</name>
<gene>
    <name evidence="1" type="ORF">ATO11_11115</name>
</gene>